<gene>
    <name evidence="3" type="ORF">RJ641_018734</name>
</gene>
<feature type="repeat" description="PPR" evidence="2">
    <location>
        <begin position="76"/>
        <end position="110"/>
    </location>
</feature>
<dbReference type="InterPro" id="IPR002885">
    <property type="entry name" value="PPR_rpt"/>
</dbReference>
<reference evidence="3 4" key="1">
    <citation type="submission" date="2023-12" db="EMBL/GenBank/DDBJ databases">
        <title>A high-quality genome assembly for Dillenia turbinata (Dilleniales).</title>
        <authorList>
            <person name="Chanderbali A."/>
        </authorList>
    </citation>
    <scope>NUCLEOTIDE SEQUENCE [LARGE SCALE GENOMIC DNA]</scope>
    <source>
        <strain evidence="3">LSX21</strain>
        <tissue evidence="3">Leaf</tissue>
    </source>
</reference>
<dbReference type="Pfam" id="PF13812">
    <property type="entry name" value="PPR_3"/>
    <property type="match status" value="1"/>
</dbReference>
<accession>A0AAN8Z048</accession>
<evidence type="ECO:0000256" key="2">
    <source>
        <dbReference type="PROSITE-ProRule" id="PRU00708"/>
    </source>
</evidence>
<dbReference type="AlphaFoldDB" id="A0AAN8Z048"/>
<sequence>GQDEENIELNADTLNIVVNRFCRVGKLQKAGDVENMKVWGFLPSVVTYNYPRGRAGKMYKSDALLKEMVAKNVCPNEIIYNVLIDGYCKEVNVSSAMRVSEEMRQQGLRTNVATYNSLINGFCSQEKLSEAIG</sequence>
<dbReference type="Pfam" id="PF13041">
    <property type="entry name" value="PPR_2"/>
    <property type="match status" value="1"/>
</dbReference>
<dbReference type="Proteomes" id="UP001370490">
    <property type="component" value="Unassembled WGS sequence"/>
</dbReference>
<dbReference type="PROSITE" id="PS51375">
    <property type="entry name" value="PPR"/>
    <property type="match status" value="1"/>
</dbReference>
<name>A0AAN8Z048_9MAGN</name>
<dbReference type="NCBIfam" id="TIGR00756">
    <property type="entry name" value="PPR"/>
    <property type="match status" value="2"/>
</dbReference>
<keyword evidence="1" id="KW-0677">Repeat</keyword>
<feature type="non-terminal residue" evidence="3">
    <location>
        <position position="1"/>
    </location>
</feature>
<proteinExistence type="predicted"/>
<dbReference type="PANTHER" id="PTHR45613">
    <property type="entry name" value="PENTATRICOPEPTIDE REPEAT-CONTAINING PROTEIN"/>
    <property type="match status" value="1"/>
</dbReference>
<protein>
    <submittedName>
        <fullName evidence="3">Pentatricopeptide repeat</fullName>
    </submittedName>
</protein>
<comment type="caution">
    <text evidence="3">The sequence shown here is derived from an EMBL/GenBank/DDBJ whole genome shotgun (WGS) entry which is preliminary data.</text>
</comment>
<evidence type="ECO:0000256" key="1">
    <source>
        <dbReference type="ARBA" id="ARBA00022737"/>
    </source>
</evidence>
<organism evidence="3 4">
    <name type="scientific">Dillenia turbinata</name>
    <dbReference type="NCBI Taxonomy" id="194707"/>
    <lineage>
        <taxon>Eukaryota</taxon>
        <taxon>Viridiplantae</taxon>
        <taxon>Streptophyta</taxon>
        <taxon>Embryophyta</taxon>
        <taxon>Tracheophyta</taxon>
        <taxon>Spermatophyta</taxon>
        <taxon>Magnoliopsida</taxon>
        <taxon>eudicotyledons</taxon>
        <taxon>Gunneridae</taxon>
        <taxon>Pentapetalae</taxon>
        <taxon>Dilleniales</taxon>
        <taxon>Dilleniaceae</taxon>
        <taxon>Dillenia</taxon>
    </lineage>
</organism>
<dbReference type="EMBL" id="JBAMMX010000024">
    <property type="protein sequence ID" value="KAK6915873.1"/>
    <property type="molecule type" value="Genomic_DNA"/>
</dbReference>
<dbReference type="PANTHER" id="PTHR45613:SF9">
    <property type="entry name" value="MITOCHONDRIAL GROUP I INTRON SPLICING FACTOR CCM1"/>
    <property type="match status" value="1"/>
</dbReference>
<evidence type="ECO:0000313" key="4">
    <source>
        <dbReference type="Proteomes" id="UP001370490"/>
    </source>
</evidence>
<evidence type="ECO:0000313" key="3">
    <source>
        <dbReference type="EMBL" id="KAK6915873.1"/>
    </source>
</evidence>
<keyword evidence="4" id="KW-1185">Reference proteome</keyword>
<dbReference type="InterPro" id="IPR011990">
    <property type="entry name" value="TPR-like_helical_dom_sf"/>
</dbReference>
<dbReference type="Gene3D" id="1.25.40.10">
    <property type="entry name" value="Tetratricopeptide repeat domain"/>
    <property type="match status" value="1"/>
</dbReference>